<feature type="compositionally biased region" description="Basic and acidic residues" evidence="7">
    <location>
        <begin position="886"/>
        <end position="914"/>
    </location>
</feature>
<evidence type="ECO:0000256" key="6">
    <source>
        <dbReference type="HAMAP-Rule" id="MF_03000"/>
    </source>
</evidence>
<gene>
    <name evidence="9" type="ORF">CINCED_3A002771</name>
</gene>
<sequence>MSRYSQRPENALKRANEFLEVGRPGRALDTLYEVFRNKKWAYNWSESVLEPIMFKYLELCVDLKKSHIAKEGLFQYRNMFQSVNVGSLENVIRGYLRSAEERTEAAREQSQQAVVDIDDLDNLATPESLLLSAVSGEDAQDRSDRTILTPWVKFLWESYCQCLELLRTNAHVETLYHDIAKMAYQFCLKYNRKTEFRKLCDKLRKHLEDIAKLPAQTVNVSLSNPETQQYNLETRLCQLDYAIQMELWQEAYKATEDIHNLMTLAKKSPVPKTMANYYQKLAMVFWKAGYNLFHAAALLKLFQLSKEMKKNITPEELQKMASRVLLATLAVPLPSAHPEFDRFIETDKSPYEKAQKLAILLSLPAPPTRISLMKEVIRHVVPLASDDLRNLYLWLEVDFQPLELCKRVESVTDPLIGSGSDLESYVGPVREVTLARLIRQLSQIYETIEYKRLLELASYCQPFHMERVLVDLVRHNDMQIRIDHGKGCIQFGTDLSESQREDKPEGPTLQTMPSEQIRTYLINTFKVLSKSASIINPEANKEDCKRIHQVLLRYHHETKDKVHQKILARHKIIEDRKEFLERLNTVREEEEARRAEEITKAAFLAEQKRLETEREEREKRRQESELQAIKDRNFKEKMQQISQTAHGQKVLKKLNEDALKNMDADEIAAKEAEELAKERAELVHKLKNRRKQMDYFERAKRIEEIPLLEKAWKEKLVHDKKFWEHQEAERIQLAIQERKLAEQNRERLARMKPDMDIFLAGLKERRTAEYQTKLAVFEKELIVIRKNRLLTRKEEKRNALIKQRLEEKKQKEEEERLRKEEEERKKKEEEQKKLDEEERLAKLARQEQLERQAEIQRKKEEEVQRKLEESNKLLSASTPTSSSWRTMDKTKEEPKLFNRDKDTRRDFARNRDDGPPPSRSNNIFSRGNDDRKGGAFSSRDNERGGWTRGSGNTTGGVFDKGFKDGPREGGRSTFDRDTPRKREIPSSNNQGGGGGSSWRTSRAQDTENKRKETPK</sequence>
<reference evidence="9 10" key="1">
    <citation type="submission" date="2019-08" db="EMBL/GenBank/DDBJ databases">
        <authorList>
            <person name="Alioto T."/>
            <person name="Alioto T."/>
            <person name="Gomez Garrido J."/>
        </authorList>
    </citation>
    <scope>NUCLEOTIDE SEQUENCE [LARGE SCALE GENOMIC DNA]</scope>
</reference>
<dbReference type="GO" id="GO:0003743">
    <property type="term" value="F:translation initiation factor activity"/>
    <property type="evidence" value="ECO:0007669"/>
    <property type="project" value="UniProtKB-UniRule"/>
</dbReference>
<keyword evidence="5 6" id="KW-0648">Protein biosynthesis</keyword>
<dbReference type="EMBL" id="CABPRJ010000077">
    <property type="protein sequence ID" value="VVC27252.1"/>
    <property type="molecule type" value="Genomic_DNA"/>
</dbReference>
<feature type="compositionally biased region" description="Basic and acidic residues" evidence="7">
    <location>
        <begin position="811"/>
        <end position="871"/>
    </location>
</feature>
<keyword evidence="4 6" id="KW-0694">RNA-binding</keyword>
<evidence type="ECO:0000256" key="7">
    <source>
        <dbReference type="SAM" id="MobiDB-lite"/>
    </source>
</evidence>
<feature type="compositionally biased region" description="Basic and acidic residues" evidence="7">
    <location>
        <begin position="960"/>
        <end position="984"/>
    </location>
</feature>
<dbReference type="FunFam" id="4.10.860.10:FF:000001">
    <property type="entry name" value="Eukaryotic translation initiation factor 3 subunit A"/>
    <property type="match status" value="1"/>
</dbReference>
<dbReference type="Gene3D" id="4.10.860.10">
    <property type="entry name" value="UVR domain"/>
    <property type="match status" value="1"/>
</dbReference>
<dbReference type="Pfam" id="PF01399">
    <property type="entry name" value="PCI"/>
    <property type="match status" value="1"/>
</dbReference>
<comment type="subunit">
    <text evidence="6">Component of the eukaryotic translation initiation factor 3 (eIF-3) complex.</text>
</comment>
<dbReference type="InterPro" id="IPR027512">
    <property type="entry name" value="EIF3A"/>
</dbReference>
<dbReference type="GO" id="GO:0003729">
    <property type="term" value="F:mRNA binding"/>
    <property type="evidence" value="ECO:0007669"/>
    <property type="project" value="TreeGrafter"/>
</dbReference>
<dbReference type="AlphaFoldDB" id="A0A5E4MBG3"/>
<protein>
    <recommendedName>
        <fullName evidence="6">Eukaryotic translation initiation factor 3 subunit A</fullName>
        <shortName evidence="6">eIF3a</shortName>
    </recommendedName>
    <alternativeName>
        <fullName evidence="6">Eukaryotic translation initiation factor 3 subunit 10</fullName>
    </alternativeName>
</protein>
<keyword evidence="2 6" id="KW-0963">Cytoplasm</keyword>
<dbReference type="PANTHER" id="PTHR14005">
    <property type="entry name" value="EUKARYOTIC TRANSLATION INITIATION FACTOR 3, THETA SUBUNIT"/>
    <property type="match status" value="1"/>
</dbReference>
<dbReference type="GO" id="GO:0071540">
    <property type="term" value="C:eukaryotic translation initiation factor 3 complex, eIF3e"/>
    <property type="evidence" value="ECO:0007669"/>
    <property type="project" value="TreeGrafter"/>
</dbReference>
<keyword evidence="10" id="KW-1185">Reference proteome</keyword>
<dbReference type="GO" id="GO:0001732">
    <property type="term" value="P:formation of cytoplasmic translation initiation complex"/>
    <property type="evidence" value="ECO:0007669"/>
    <property type="project" value="UniProtKB-UniRule"/>
</dbReference>
<evidence type="ECO:0000256" key="2">
    <source>
        <dbReference type="ARBA" id="ARBA00022490"/>
    </source>
</evidence>
<comment type="function">
    <text evidence="6">RNA-binding component of the eukaryotic translation initiation factor 3 (eIF-3) complex, which is involved in protein synthesis of a specialized repertoire of mRNAs and, together with other initiation factors, stimulates binding of mRNA and methionyl-tRNAi to the 40S ribosome. The eIF-3 complex specifically targets and initiates translation of a subset of mRNAs involved in cell proliferation.</text>
</comment>
<dbReference type="GO" id="GO:0071541">
    <property type="term" value="C:eukaryotic translation initiation factor 3 complex, eIF3m"/>
    <property type="evidence" value="ECO:0007669"/>
    <property type="project" value="TreeGrafter"/>
</dbReference>
<dbReference type="InterPro" id="IPR054711">
    <property type="entry name" value="eIF3a_PCI_TPR-like"/>
</dbReference>
<accession>A0A5E4MBG3</accession>
<evidence type="ECO:0000313" key="10">
    <source>
        <dbReference type="Proteomes" id="UP000325440"/>
    </source>
</evidence>
<evidence type="ECO:0000313" key="9">
    <source>
        <dbReference type="EMBL" id="VVC27252.1"/>
    </source>
</evidence>
<dbReference type="Pfam" id="PF22591">
    <property type="entry name" value="eIF3a_PCI_TPR-like"/>
    <property type="match status" value="1"/>
</dbReference>
<dbReference type="HAMAP" id="MF_03000">
    <property type="entry name" value="eIF3a"/>
    <property type="match status" value="1"/>
</dbReference>
<evidence type="ECO:0000259" key="8">
    <source>
        <dbReference type="PROSITE" id="PS50250"/>
    </source>
</evidence>
<evidence type="ECO:0000256" key="4">
    <source>
        <dbReference type="ARBA" id="ARBA00022884"/>
    </source>
</evidence>
<proteinExistence type="inferred from homology"/>
<dbReference type="PROSITE" id="PS50250">
    <property type="entry name" value="PCI"/>
    <property type="match status" value="1"/>
</dbReference>
<feature type="region of interest" description="Disordered" evidence="7">
    <location>
        <begin position="811"/>
        <end position="1015"/>
    </location>
</feature>
<feature type="domain" description="PCI" evidence="8">
    <location>
        <begin position="290"/>
        <end position="496"/>
    </location>
</feature>
<dbReference type="GO" id="GO:0016282">
    <property type="term" value="C:eukaryotic 43S preinitiation complex"/>
    <property type="evidence" value="ECO:0007669"/>
    <property type="project" value="UniProtKB-UniRule"/>
</dbReference>
<organism evidence="9 10">
    <name type="scientific">Cinara cedri</name>
    <dbReference type="NCBI Taxonomy" id="506608"/>
    <lineage>
        <taxon>Eukaryota</taxon>
        <taxon>Metazoa</taxon>
        <taxon>Ecdysozoa</taxon>
        <taxon>Arthropoda</taxon>
        <taxon>Hexapoda</taxon>
        <taxon>Insecta</taxon>
        <taxon>Pterygota</taxon>
        <taxon>Neoptera</taxon>
        <taxon>Paraneoptera</taxon>
        <taxon>Hemiptera</taxon>
        <taxon>Sternorrhyncha</taxon>
        <taxon>Aphidomorpha</taxon>
        <taxon>Aphidoidea</taxon>
        <taxon>Aphididae</taxon>
        <taxon>Lachninae</taxon>
        <taxon>Cinara</taxon>
    </lineage>
</organism>
<dbReference type="GO" id="GO:0033290">
    <property type="term" value="C:eukaryotic 48S preinitiation complex"/>
    <property type="evidence" value="ECO:0007669"/>
    <property type="project" value="UniProtKB-UniRule"/>
</dbReference>
<evidence type="ECO:0000256" key="5">
    <source>
        <dbReference type="ARBA" id="ARBA00022917"/>
    </source>
</evidence>
<name>A0A5E4MBG3_9HEMI</name>
<dbReference type="GO" id="GO:0002188">
    <property type="term" value="P:translation reinitiation"/>
    <property type="evidence" value="ECO:0007669"/>
    <property type="project" value="TreeGrafter"/>
</dbReference>
<dbReference type="GO" id="GO:0043614">
    <property type="term" value="C:multi-eIF complex"/>
    <property type="evidence" value="ECO:0007669"/>
    <property type="project" value="TreeGrafter"/>
</dbReference>
<dbReference type="Gene3D" id="1.25.40.860">
    <property type="match status" value="2"/>
</dbReference>
<dbReference type="Proteomes" id="UP000325440">
    <property type="component" value="Unassembled WGS sequence"/>
</dbReference>
<dbReference type="OrthoDB" id="18884at2759"/>
<feature type="compositionally biased region" description="Basic and acidic residues" evidence="7">
    <location>
        <begin position="1002"/>
        <end position="1015"/>
    </location>
</feature>
<keyword evidence="6" id="KW-0175">Coiled coil</keyword>
<feature type="compositionally biased region" description="Polar residues" evidence="7">
    <location>
        <begin position="872"/>
        <end position="885"/>
    </location>
</feature>
<evidence type="ECO:0000256" key="1">
    <source>
        <dbReference type="ARBA" id="ARBA00004496"/>
    </source>
</evidence>
<feature type="compositionally biased region" description="Basic and acidic residues" evidence="7">
    <location>
        <begin position="927"/>
        <end position="945"/>
    </location>
</feature>
<keyword evidence="3 6" id="KW-0396">Initiation factor</keyword>
<dbReference type="PANTHER" id="PTHR14005:SF0">
    <property type="entry name" value="EUKARYOTIC TRANSLATION INITIATION FACTOR 3 SUBUNIT A"/>
    <property type="match status" value="1"/>
</dbReference>
<comment type="subcellular location">
    <subcellularLocation>
        <location evidence="1 6">Cytoplasm</location>
    </subcellularLocation>
</comment>
<dbReference type="InterPro" id="IPR000717">
    <property type="entry name" value="PCI_dom"/>
</dbReference>
<comment type="similarity">
    <text evidence="6">Belongs to the eIF-3 subunit A family.</text>
</comment>
<evidence type="ECO:0000256" key="3">
    <source>
        <dbReference type="ARBA" id="ARBA00022540"/>
    </source>
</evidence>
<feature type="coiled-coil region" evidence="6">
    <location>
        <begin position="580"/>
        <end position="692"/>
    </location>
</feature>
<dbReference type="SMART" id="SM00088">
    <property type="entry name" value="PINT"/>
    <property type="match status" value="1"/>
</dbReference>